<protein>
    <submittedName>
        <fullName evidence="2">Uncharacterized protein</fullName>
    </submittedName>
</protein>
<sequence length="111" mass="11962">TGQITFAAALLSCRCQATHLSVLVHSLCDPLGVWVASDGLVEDVDQDHLKELVGGVLANPVGAQHTQSSAVTPGTLLRKNTEKELLIFTEMKPELRSSLCSYQTNASIMRQ</sequence>
<dbReference type="InParanoid" id="A0A3Q3NMW2"/>
<feature type="signal peptide" evidence="1">
    <location>
        <begin position="1"/>
        <end position="17"/>
    </location>
</feature>
<dbReference type="Ensembl" id="ENSLBET00000038170.1">
    <property type="protein sequence ID" value="ENSLBEP00000036640.1"/>
    <property type="gene ID" value="ENSLBEG00000027408.1"/>
</dbReference>
<reference evidence="2" key="2">
    <citation type="submission" date="2025-09" db="UniProtKB">
        <authorList>
            <consortium name="Ensembl"/>
        </authorList>
    </citation>
    <scope>IDENTIFICATION</scope>
</reference>
<accession>A0A3Q3NMW2</accession>
<dbReference type="AlphaFoldDB" id="A0A3Q3NMW2"/>
<evidence type="ECO:0000256" key="1">
    <source>
        <dbReference type="SAM" id="SignalP"/>
    </source>
</evidence>
<evidence type="ECO:0000313" key="2">
    <source>
        <dbReference type="Ensembl" id="ENSLBEP00000036640.1"/>
    </source>
</evidence>
<organism evidence="2 3">
    <name type="scientific">Labrus bergylta</name>
    <name type="common">ballan wrasse</name>
    <dbReference type="NCBI Taxonomy" id="56723"/>
    <lineage>
        <taxon>Eukaryota</taxon>
        <taxon>Metazoa</taxon>
        <taxon>Chordata</taxon>
        <taxon>Craniata</taxon>
        <taxon>Vertebrata</taxon>
        <taxon>Euteleostomi</taxon>
        <taxon>Actinopterygii</taxon>
        <taxon>Neopterygii</taxon>
        <taxon>Teleostei</taxon>
        <taxon>Neoteleostei</taxon>
        <taxon>Acanthomorphata</taxon>
        <taxon>Eupercaria</taxon>
        <taxon>Labriformes</taxon>
        <taxon>Labridae</taxon>
        <taxon>Labrus</taxon>
    </lineage>
</organism>
<reference evidence="2" key="1">
    <citation type="submission" date="2025-08" db="UniProtKB">
        <authorList>
            <consortium name="Ensembl"/>
        </authorList>
    </citation>
    <scope>IDENTIFICATION</scope>
</reference>
<proteinExistence type="predicted"/>
<dbReference type="GeneTree" id="ENSGT00940000171014"/>
<keyword evidence="1" id="KW-0732">Signal</keyword>
<keyword evidence="3" id="KW-1185">Reference proteome</keyword>
<evidence type="ECO:0000313" key="3">
    <source>
        <dbReference type="Proteomes" id="UP000261660"/>
    </source>
</evidence>
<feature type="chain" id="PRO_5018571034" evidence="1">
    <location>
        <begin position="18"/>
        <end position="111"/>
    </location>
</feature>
<dbReference type="Proteomes" id="UP000261660">
    <property type="component" value="Unplaced"/>
</dbReference>
<name>A0A3Q3NMW2_9LABR</name>